<sequence length="128" mass="14782">MLTMQCTECDGFGNEEYVEGKGWTRKCKVCDHGFVEAPEDMKVYVSVYKVTREFGGHEEGGWYYDRYTCLETIPCKNKFSDEIKNDLLEEYKGVKHGDISSVLGGADVQAFIERRPAENETRERPIYE</sequence>
<proteinExistence type="predicted"/>
<protein>
    <submittedName>
        <fullName evidence="1">Uncharacterized protein</fullName>
    </submittedName>
</protein>
<evidence type="ECO:0000313" key="1">
    <source>
        <dbReference type="EMBL" id="PGO29249.1"/>
    </source>
</evidence>
<dbReference type="AlphaFoldDB" id="A0A2A7FP13"/>
<evidence type="ECO:0000313" key="2">
    <source>
        <dbReference type="Proteomes" id="UP000223777"/>
    </source>
</evidence>
<reference evidence="1 2" key="1">
    <citation type="submission" date="2017-09" db="EMBL/GenBank/DDBJ databases">
        <title>Large-scale bioinformatics analysis of Bacillus genomes uncovers conserved roles of natural products in bacterial physiology.</title>
        <authorList>
            <consortium name="Agbiome Team Llc"/>
            <person name="Bleich R.M."/>
            <person name="Grubbs K.J."/>
            <person name="Santa Maria K.C."/>
            <person name="Allen S.E."/>
            <person name="Farag S."/>
            <person name="Shank E.A."/>
            <person name="Bowers A."/>
        </authorList>
    </citation>
    <scope>NUCLEOTIDE SEQUENCE [LARGE SCALE GENOMIC DNA]</scope>
    <source>
        <strain evidence="1 2">AFS050027</strain>
    </source>
</reference>
<comment type="caution">
    <text evidence="1">The sequence shown here is derived from an EMBL/GenBank/DDBJ whole genome shotgun (WGS) entry which is preliminary data.</text>
</comment>
<organism evidence="1 2">
    <name type="scientific">Bacillus cereus</name>
    <dbReference type="NCBI Taxonomy" id="1396"/>
    <lineage>
        <taxon>Bacteria</taxon>
        <taxon>Bacillati</taxon>
        <taxon>Bacillota</taxon>
        <taxon>Bacilli</taxon>
        <taxon>Bacillales</taxon>
        <taxon>Bacillaceae</taxon>
        <taxon>Bacillus</taxon>
        <taxon>Bacillus cereus group</taxon>
    </lineage>
</organism>
<dbReference type="Proteomes" id="UP000223777">
    <property type="component" value="Unassembled WGS sequence"/>
</dbReference>
<gene>
    <name evidence="1" type="ORF">CN984_12555</name>
</gene>
<accession>A0A2A7FP13</accession>
<name>A0A2A7FP13_BACCE</name>
<dbReference type="EMBL" id="NUIL01000015">
    <property type="protein sequence ID" value="PGO29249.1"/>
    <property type="molecule type" value="Genomic_DNA"/>
</dbReference>
<dbReference type="RefSeq" id="WP_097883495.1">
    <property type="nucleotide sequence ID" value="NZ_NUIL01000015.1"/>
</dbReference>